<dbReference type="Proteomes" id="UP000187891">
    <property type="component" value="Unassembled WGS sequence"/>
</dbReference>
<dbReference type="SUPFAM" id="SSF52980">
    <property type="entry name" value="Restriction endonuclease-like"/>
    <property type="match status" value="1"/>
</dbReference>
<dbReference type="GO" id="GO:0003677">
    <property type="term" value="F:DNA binding"/>
    <property type="evidence" value="ECO:0007669"/>
    <property type="project" value="InterPro"/>
</dbReference>
<dbReference type="STRING" id="1907666.DSM25559_3780"/>
<dbReference type="EMBL" id="FMUE01000010">
    <property type="protein sequence ID" value="SCX31674.1"/>
    <property type="molecule type" value="Genomic_DNA"/>
</dbReference>
<dbReference type="RefSeq" id="WP_077121915.1">
    <property type="nucleotide sequence ID" value="NZ_FMUE01000010.1"/>
</dbReference>
<protein>
    <recommendedName>
        <fullName evidence="1">Restriction endonuclease type IV Mrr domain-containing protein</fullName>
    </recommendedName>
</protein>
<dbReference type="GO" id="GO:0004519">
    <property type="term" value="F:endonuclease activity"/>
    <property type="evidence" value="ECO:0007669"/>
    <property type="project" value="InterPro"/>
</dbReference>
<evidence type="ECO:0000313" key="3">
    <source>
        <dbReference type="Proteomes" id="UP000187891"/>
    </source>
</evidence>
<dbReference type="InterPro" id="IPR011335">
    <property type="entry name" value="Restrct_endonuc-II-like"/>
</dbReference>
<dbReference type="GO" id="GO:0009307">
    <property type="term" value="P:DNA restriction-modification system"/>
    <property type="evidence" value="ECO:0007669"/>
    <property type="project" value="InterPro"/>
</dbReference>
<accession>A0A1R3U652</accession>
<dbReference type="InterPro" id="IPR007560">
    <property type="entry name" value="Restrct_endonuc_IV_Mrr"/>
</dbReference>
<evidence type="ECO:0000259" key="1">
    <source>
        <dbReference type="Pfam" id="PF04471"/>
    </source>
</evidence>
<evidence type="ECO:0000313" key="2">
    <source>
        <dbReference type="EMBL" id="SCX31674.1"/>
    </source>
</evidence>
<sequence length="177" mass="19402">MVAINSHVVQGFFDAGKNAATTTDQGRALEDLVAYLFGLVPGVSITRRNVMNVFDTEEIDVAFWNEKNPSGLPFLPDIILVECKNWSSRVGSGEVNWFDTKLRNRGMEFGILVATRGITGHAADLNAAHKIVSDALKEKRRLIVISAPEILAMSDTDQMITLIKQKLCDLAVMGALI</sequence>
<feature type="domain" description="Restriction endonuclease type IV Mrr" evidence="1">
    <location>
        <begin position="56"/>
        <end position="131"/>
    </location>
</feature>
<proteinExistence type="predicted"/>
<gene>
    <name evidence="2" type="ORF">DSM25559_3780</name>
</gene>
<dbReference type="AlphaFoldDB" id="A0A1R3U652"/>
<dbReference type="Pfam" id="PF04471">
    <property type="entry name" value="Mrr_cat"/>
    <property type="match status" value="1"/>
</dbReference>
<name>A0A1R3U652_9HYPH</name>
<reference evidence="3" key="1">
    <citation type="submission" date="2016-10" db="EMBL/GenBank/DDBJ databases">
        <authorList>
            <person name="Wibberg D."/>
        </authorList>
    </citation>
    <scope>NUCLEOTIDE SEQUENCE [LARGE SCALE GENOMIC DNA]</scope>
</reference>
<organism evidence="2 3">
    <name type="scientific">Agrobacterium rosae</name>
    <dbReference type="NCBI Taxonomy" id="1972867"/>
    <lineage>
        <taxon>Bacteria</taxon>
        <taxon>Pseudomonadati</taxon>
        <taxon>Pseudomonadota</taxon>
        <taxon>Alphaproteobacteria</taxon>
        <taxon>Hyphomicrobiales</taxon>
        <taxon>Rhizobiaceae</taxon>
        <taxon>Rhizobium/Agrobacterium group</taxon>
        <taxon>Agrobacterium</taxon>
    </lineage>
</organism>